<comment type="function">
    <text evidence="4">One of the early assembly proteins it binds 23S rRNA. One of the proteins that surrounds the polypeptide exit tunnel on the outside of the ribosome. Forms the main docking site for trigger factor binding to the ribosome.</text>
</comment>
<organism evidence="5 6">
    <name type="scientific">Candidatus Adlerbacteria bacterium RIFCSPHIGHO2_02_FULL_52_17</name>
    <dbReference type="NCBI Taxonomy" id="1797240"/>
    <lineage>
        <taxon>Bacteria</taxon>
        <taxon>Candidatus Adleribacteriota</taxon>
    </lineage>
</organism>
<dbReference type="GO" id="GO:1990904">
    <property type="term" value="C:ribonucleoprotein complex"/>
    <property type="evidence" value="ECO:0007669"/>
    <property type="project" value="UniProtKB-KW"/>
</dbReference>
<dbReference type="NCBIfam" id="NF004363">
    <property type="entry name" value="PRK05738.2-4"/>
    <property type="match status" value="1"/>
</dbReference>
<keyword evidence="2 4" id="KW-0689">Ribosomal protein</keyword>
<evidence type="ECO:0000256" key="1">
    <source>
        <dbReference type="ARBA" id="ARBA00006700"/>
    </source>
</evidence>
<evidence type="ECO:0000313" key="5">
    <source>
        <dbReference type="EMBL" id="OGC84037.1"/>
    </source>
</evidence>
<dbReference type="SUPFAM" id="SSF54189">
    <property type="entry name" value="Ribosomal proteins S24e, L23 and L15e"/>
    <property type="match status" value="1"/>
</dbReference>
<dbReference type="InterPro" id="IPR012678">
    <property type="entry name" value="Ribosomal_uL23/eL15/eS24_sf"/>
</dbReference>
<dbReference type="GO" id="GO:0005840">
    <property type="term" value="C:ribosome"/>
    <property type="evidence" value="ECO:0007669"/>
    <property type="project" value="UniProtKB-KW"/>
</dbReference>
<dbReference type="GO" id="GO:0003735">
    <property type="term" value="F:structural constituent of ribosome"/>
    <property type="evidence" value="ECO:0007669"/>
    <property type="project" value="InterPro"/>
</dbReference>
<evidence type="ECO:0000256" key="2">
    <source>
        <dbReference type="ARBA" id="ARBA00022980"/>
    </source>
</evidence>
<keyword evidence="4" id="KW-0699">rRNA-binding</keyword>
<accession>A0A1F4XQQ5</accession>
<gene>
    <name evidence="4" type="primary">rplW</name>
    <name evidence="5" type="ORF">A3D68_01850</name>
</gene>
<comment type="caution">
    <text evidence="5">The sequence shown here is derived from an EMBL/GenBank/DDBJ whole genome shotgun (WGS) entry which is preliminary data.</text>
</comment>
<dbReference type="Pfam" id="PF00276">
    <property type="entry name" value="Ribosomal_L23"/>
    <property type="match status" value="1"/>
</dbReference>
<dbReference type="GO" id="GO:0019843">
    <property type="term" value="F:rRNA binding"/>
    <property type="evidence" value="ECO:0007669"/>
    <property type="project" value="UniProtKB-UniRule"/>
</dbReference>
<comment type="subunit">
    <text evidence="4">Part of the 50S ribosomal subunit. Contacts protein L29, and trigger factor when it is bound to the ribosome.</text>
</comment>
<dbReference type="Gene3D" id="3.30.70.330">
    <property type="match status" value="1"/>
</dbReference>
<keyword evidence="3 4" id="KW-0687">Ribonucleoprotein</keyword>
<proteinExistence type="inferred from homology"/>
<dbReference type="AlphaFoldDB" id="A0A1F4XQQ5"/>
<sequence length="94" mass="10393">MKSPSHILLTPRITEKGAYLSEHGAYVFNVSPQANKREIAQAVKAIYKVTPRKVTVARVPGKSRMTRGTNRIGKSTSGKKAYVYLAKGETIEFI</sequence>
<keyword evidence="4" id="KW-0694">RNA-binding</keyword>
<dbReference type="InterPro" id="IPR012677">
    <property type="entry name" value="Nucleotide-bd_a/b_plait_sf"/>
</dbReference>
<dbReference type="Proteomes" id="UP000177564">
    <property type="component" value="Unassembled WGS sequence"/>
</dbReference>
<dbReference type="EMBL" id="MEWU01000003">
    <property type="protein sequence ID" value="OGC84037.1"/>
    <property type="molecule type" value="Genomic_DNA"/>
</dbReference>
<protein>
    <recommendedName>
        <fullName evidence="4">Large ribosomal subunit protein uL23</fullName>
    </recommendedName>
</protein>
<dbReference type="GO" id="GO:0006412">
    <property type="term" value="P:translation"/>
    <property type="evidence" value="ECO:0007669"/>
    <property type="project" value="UniProtKB-UniRule"/>
</dbReference>
<name>A0A1F4XQQ5_9BACT</name>
<reference evidence="5 6" key="1">
    <citation type="journal article" date="2016" name="Nat. Commun.">
        <title>Thousands of microbial genomes shed light on interconnected biogeochemical processes in an aquifer system.</title>
        <authorList>
            <person name="Anantharaman K."/>
            <person name="Brown C.T."/>
            <person name="Hug L.A."/>
            <person name="Sharon I."/>
            <person name="Castelle C.J."/>
            <person name="Probst A.J."/>
            <person name="Thomas B.C."/>
            <person name="Singh A."/>
            <person name="Wilkins M.J."/>
            <person name="Karaoz U."/>
            <person name="Brodie E.L."/>
            <person name="Williams K.H."/>
            <person name="Hubbard S.S."/>
            <person name="Banfield J.F."/>
        </authorList>
    </citation>
    <scope>NUCLEOTIDE SEQUENCE [LARGE SCALE GENOMIC DNA]</scope>
</reference>
<evidence type="ECO:0000313" key="6">
    <source>
        <dbReference type="Proteomes" id="UP000177564"/>
    </source>
</evidence>
<evidence type="ECO:0000256" key="3">
    <source>
        <dbReference type="ARBA" id="ARBA00023274"/>
    </source>
</evidence>
<dbReference type="STRING" id="1797240.A3D68_01850"/>
<evidence type="ECO:0000256" key="4">
    <source>
        <dbReference type="HAMAP-Rule" id="MF_01369"/>
    </source>
</evidence>
<dbReference type="InterPro" id="IPR013025">
    <property type="entry name" value="Ribosomal_uL23-like"/>
</dbReference>
<dbReference type="HAMAP" id="MF_01369_B">
    <property type="entry name" value="Ribosomal_uL23_B"/>
    <property type="match status" value="1"/>
</dbReference>
<comment type="similarity">
    <text evidence="1 4">Belongs to the universal ribosomal protein uL23 family.</text>
</comment>